<dbReference type="EMBL" id="VSWC01000001">
    <property type="protein sequence ID" value="KAA1120200.1"/>
    <property type="molecule type" value="Genomic_DNA"/>
</dbReference>
<dbReference type="Proteomes" id="UP000324748">
    <property type="component" value="Unassembled WGS sequence"/>
</dbReference>
<comment type="caution">
    <text evidence="2">The sequence shown here is derived from an EMBL/GenBank/DDBJ whole genome shotgun (WGS) entry which is preliminary data.</text>
</comment>
<keyword evidence="1" id="KW-0732">Signal</keyword>
<evidence type="ECO:0000313" key="2">
    <source>
        <dbReference type="EMBL" id="KAA1120200.1"/>
    </source>
</evidence>
<name>A0A5B0R421_PUCGR</name>
<keyword evidence="3" id="KW-1185">Reference proteome</keyword>
<gene>
    <name evidence="2" type="ORF">PGT21_037257</name>
</gene>
<protein>
    <submittedName>
        <fullName evidence="2">Uncharacterized protein</fullName>
    </submittedName>
</protein>
<feature type="chain" id="PRO_5022702568" evidence="1">
    <location>
        <begin position="24"/>
        <end position="173"/>
    </location>
</feature>
<accession>A0A5B0R421</accession>
<organism evidence="2 3">
    <name type="scientific">Puccinia graminis f. sp. tritici</name>
    <dbReference type="NCBI Taxonomy" id="56615"/>
    <lineage>
        <taxon>Eukaryota</taxon>
        <taxon>Fungi</taxon>
        <taxon>Dikarya</taxon>
        <taxon>Basidiomycota</taxon>
        <taxon>Pucciniomycotina</taxon>
        <taxon>Pucciniomycetes</taxon>
        <taxon>Pucciniales</taxon>
        <taxon>Pucciniaceae</taxon>
        <taxon>Puccinia</taxon>
    </lineage>
</organism>
<proteinExistence type="predicted"/>
<evidence type="ECO:0000313" key="3">
    <source>
        <dbReference type="Proteomes" id="UP000324748"/>
    </source>
</evidence>
<evidence type="ECO:0000256" key="1">
    <source>
        <dbReference type="SAM" id="SignalP"/>
    </source>
</evidence>
<dbReference type="AlphaFoldDB" id="A0A5B0R421"/>
<feature type="signal peptide" evidence="1">
    <location>
        <begin position="1"/>
        <end position="23"/>
    </location>
</feature>
<reference evidence="2 3" key="1">
    <citation type="submission" date="2019-05" db="EMBL/GenBank/DDBJ databases">
        <title>Emergence of the Ug99 lineage of the wheat stem rust pathogen through somatic hybridization.</title>
        <authorList>
            <person name="Li F."/>
            <person name="Upadhyaya N.M."/>
            <person name="Sperschneider J."/>
            <person name="Matny O."/>
            <person name="Nguyen-Phuc H."/>
            <person name="Mago R."/>
            <person name="Raley C."/>
            <person name="Miller M.E."/>
            <person name="Silverstein K.A.T."/>
            <person name="Henningsen E."/>
            <person name="Hirsch C.D."/>
            <person name="Visser B."/>
            <person name="Pretorius Z.A."/>
            <person name="Steffenson B.J."/>
            <person name="Schwessinger B."/>
            <person name="Dodds P.N."/>
            <person name="Figueroa M."/>
        </authorList>
    </citation>
    <scope>NUCLEOTIDE SEQUENCE [LARGE SCALE GENOMIC DNA]</scope>
    <source>
        <strain evidence="2">21-0</strain>
    </source>
</reference>
<sequence length="173" mass="18572">MLTIGYSWLVFQLASGFIRSAGARPSFHLPPGTTHISPSEWGDLVGSASSEAERLSKRPRTDVIGSGQQVHYQPSDDGAHHFLETGATFTSPSEPQPLIASHSQSVEGPSDLQLLSYYVDLLKDSGSLPGVENLGHAVEHPSLGRQLHVSDGGKFFLALDNLLFSETVFATSQ</sequence>